<name>A0ABP7PLD2_9BACT</name>
<dbReference type="Gene3D" id="2.115.10.20">
    <property type="entry name" value="Glycosyl hydrolase domain, family 43"/>
    <property type="match status" value="1"/>
</dbReference>
<evidence type="ECO:0000256" key="3">
    <source>
        <dbReference type="ARBA" id="ARBA00023295"/>
    </source>
</evidence>
<gene>
    <name evidence="8" type="ORF">GCM10022407_12280</name>
</gene>
<evidence type="ECO:0000256" key="1">
    <source>
        <dbReference type="ARBA" id="ARBA00009865"/>
    </source>
</evidence>
<evidence type="ECO:0000259" key="7">
    <source>
        <dbReference type="PROSITE" id="PS50853"/>
    </source>
</evidence>
<protein>
    <submittedName>
        <fullName evidence="8">Family 43 glycosylhydrolase</fullName>
    </submittedName>
</protein>
<dbReference type="InterPro" id="IPR051795">
    <property type="entry name" value="Glycosyl_Hydrlase_43"/>
</dbReference>
<dbReference type="PANTHER" id="PTHR42812">
    <property type="entry name" value="BETA-XYLOSIDASE"/>
    <property type="match status" value="1"/>
</dbReference>
<dbReference type="InterPro" id="IPR008979">
    <property type="entry name" value="Galactose-bd-like_sf"/>
</dbReference>
<evidence type="ECO:0000256" key="4">
    <source>
        <dbReference type="RuleBase" id="RU361187"/>
    </source>
</evidence>
<keyword evidence="9" id="KW-1185">Reference proteome</keyword>
<keyword evidence="5" id="KW-0732">Signal</keyword>
<dbReference type="PROSITE" id="PS50853">
    <property type="entry name" value="FN3"/>
    <property type="match status" value="1"/>
</dbReference>
<dbReference type="PANTHER" id="PTHR42812:SF5">
    <property type="entry name" value="ENDO-ARABINASE"/>
    <property type="match status" value="1"/>
</dbReference>
<dbReference type="SUPFAM" id="SSF49785">
    <property type="entry name" value="Galactose-binding domain-like"/>
    <property type="match status" value="1"/>
</dbReference>
<evidence type="ECO:0000313" key="8">
    <source>
        <dbReference type="EMBL" id="GAA3967629.1"/>
    </source>
</evidence>
<dbReference type="Pfam" id="PF00754">
    <property type="entry name" value="F5_F8_type_C"/>
    <property type="match status" value="1"/>
</dbReference>
<feature type="chain" id="PRO_5045985187" evidence="5">
    <location>
        <begin position="16"/>
        <end position="577"/>
    </location>
</feature>
<evidence type="ECO:0000256" key="2">
    <source>
        <dbReference type="ARBA" id="ARBA00022801"/>
    </source>
</evidence>
<dbReference type="SUPFAM" id="SSF75005">
    <property type="entry name" value="Arabinanase/levansucrase/invertase"/>
    <property type="match status" value="1"/>
</dbReference>
<dbReference type="Proteomes" id="UP001501556">
    <property type="component" value="Unassembled WGS sequence"/>
</dbReference>
<feature type="signal peptide" evidence="5">
    <location>
        <begin position="1"/>
        <end position="15"/>
    </location>
</feature>
<dbReference type="InterPro" id="IPR036116">
    <property type="entry name" value="FN3_sf"/>
</dbReference>
<evidence type="ECO:0000313" key="9">
    <source>
        <dbReference type="Proteomes" id="UP001501556"/>
    </source>
</evidence>
<dbReference type="PROSITE" id="PS50022">
    <property type="entry name" value="FA58C_3"/>
    <property type="match status" value="1"/>
</dbReference>
<dbReference type="InterPro" id="IPR003961">
    <property type="entry name" value="FN3_dom"/>
</dbReference>
<reference evidence="9" key="1">
    <citation type="journal article" date="2019" name="Int. J. Syst. Evol. Microbiol.">
        <title>The Global Catalogue of Microorganisms (GCM) 10K type strain sequencing project: providing services to taxonomists for standard genome sequencing and annotation.</title>
        <authorList>
            <consortium name="The Broad Institute Genomics Platform"/>
            <consortium name="The Broad Institute Genome Sequencing Center for Infectious Disease"/>
            <person name="Wu L."/>
            <person name="Ma J."/>
        </authorList>
    </citation>
    <scope>NUCLEOTIDE SEQUENCE [LARGE SCALE GENOMIC DNA]</scope>
    <source>
        <strain evidence="9">JCM 17217</strain>
    </source>
</reference>
<dbReference type="InterPro" id="IPR013783">
    <property type="entry name" value="Ig-like_fold"/>
</dbReference>
<keyword evidence="3 4" id="KW-0326">Glycosidase</keyword>
<dbReference type="Gene3D" id="2.60.40.10">
    <property type="entry name" value="Immunoglobulins"/>
    <property type="match status" value="1"/>
</dbReference>
<comment type="caution">
    <text evidence="8">The sequence shown here is derived from an EMBL/GenBank/DDBJ whole genome shotgun (WGS) entry which is preliminary data.</text>
</comment>
<evidence type="ECO:0000259" key="6">
    <source>
        <dbReference type="PROSITE" id="PS50022"/>
    </source>
</evidence>
<dbReference type="CDD" id="cd08982">
    <property type="entry name" value="GH43-like"/>
    <property type="match status" value="1"/>
</dbReference>
<dbReference type="SUPFAM" id="SSF49265">
    <property type="entry name" value="Fibronectin type III"/>
    <property type="match status" value="1"/>
</dbReference>
<feature type="domain" description="F5/8 type C" evidence="6">
    <location>
        <begin position="334"/>
        <end position="486"/>
    </location>
</feature>
<dbReference type="InterPro" id="IPR023296">
    <property type="entry name" value="Glyco_hydro_beta-prop_sf"/>
</dbReference>
<dbReference type="EMBL" id="BAABDI010000005">
    <property type="protein sequence ID" value="GAA3967629.1"/>
    <property type="molecule type" value="Genomic_DNA"/>
</dbReference>
<dbReference type="InterPro" id="IPR000421">
    <property type="entry name" value="FA58C"/>
</dbReference>
<comment type="similarity">
    <text evidence="1 4">Belongs to the glycosyl hydrolase 43 family.</text>
</comment>
<keyword evidence="2 4" id="KW-0378">Hydrolase</keyword>
<sequence length="577" mass="65471">MLCLTFLLFSPTIQAQTPRPTYCNPLNLDYGYTPIPEFAAAGRHRATADPVITRYKGDYYLFSTNQWGYWWSPDLSSWKFISHSFLRPEHKVYDDLCAPAVFVLGDTLLVYGSTHNKDFPIWMSTNPKANKWKEAVHNFQIGAWDPAFFLDTDGKLYLYWGSSNELPLYGQQISRKTFQPIGEAKPLFGLNDQQFGWQRFGEYLDNTFLDPFMEGAWMTRYNGKYYLQYGAPGTEFSGYADGVQVADKPLGPFTPQPHNPFAYKPGGFARGAGHGNTFQDAWTNWWHVSTLVVSAKNNFERRLGLWPAGFDAEGTLYTNTTFGDYPHYLPTGPANHLKTQFTGWMLLNYQRPVRVSSTLGGYLPNYAVDENIKTYWSAATANPGEYLQTDLGSVSTVRAIQINYADQDAGYLGKKPGIYHQYQLLSSLDGKRWKVLVDKSRNRTDVPHDYIALPAPVKTRYLKLVNLHMPTGKFAISGLRVFGLGSGTKPLPVQGFVVLRTEKDKRSAWLKWAPDDKAYAYNIYTGLAPTKLYSCIMVHGANEYYFKGMDKDRPYYFTIEAINENGVSTRTPVALAR</sequence>
<evidence type="ECO:0000256" key="5">
    <source>
        <dbReference type="SAM" id="SignalP"/>
    </source>
</evidence>
<dbReference type="Gene3D" id="2.60.120.260">
    <property type="entry name" value="Galactose-binding domain-like"/>
    <property type="match status" value="1"/>
</dbReference>
<dbReference type="Pfam" id="PF04616">
    <property type="entry name" value="Glyco_hydro_43"/>
    <property type="match status" value="1"/>
</dbReference>
<dbReference type="InterPro" id="IPR006710">
    <property type="entry name" value="Glyco_hydro_43"/>
</dbReference>
<proteinExistence type="inferred from homology"/>
<accession>A0ABP7PLD2</accession>
<feature type="domain" description="Fibronectin type-III" evidence="7">
    <location>
        <begin position="489"/>
        <end position="577"/>
    </location>
</feature>
<organism evidence="8 9">
    <name type="scientific">Hymenobacter antarcticus</name>
    <dbReference type="NCBI Taxonomy" id="486270"/>
    <lineage>
        <taxon>Bacteria</taxon>
        <taxon>Pseudomonadati</taxon>
        <taxon>Bacteroidota</taxon>
        <taxon>Cytophagia</taxon>
        <taxon>Cytophagales</taxon>
        <taxon>Hymenobacteraceae</taxon>
        <taxon>Hymenobacter</taxon>
    </lineage>
</organism>